<dbReference type="AlphaFoldDB" id="A0AA39QR13"/>
<evidence type="ECO:0000256" key="3">
    <source>
        <dbReference type="ARBA" id="ARBA00022448"/>
    </source>
</evidence>
<dbReference type="Pfam" id="PF20655">
    <property type="entry name" value="Vps52_C"/>
    <property type="match status" value="1"/>
</dbReference>
<gene>
    <name evidence="10" type="ORF">JMJ35_010096</name>
</gene>
<dbReference type="PANTHER" id="PTHR14190">
    <property type="entry name" value="SUPPRESSOR OF ACTIN MUTATIONS 2/VACUOLAR PROTEIN SORTING 52"/>
    <property type="match status" value="1"/>
</dbReference>
<feature type="compositionally biased region" description="Polar residues" evidence="7">
    <location>
        <begin position="45"/>
        <end position="85"/>
    </location>
</feature>
<evidence type="ECO:0000313" key="11">
    <source>
        <dbReference type="Proteomes" id="UP001166286"/>
    </source>
</evidence>
<feature type="domain" description="Vps52 C-terminal" evidence="9">
    <location>
        <begin position="348"/>
        <end position="679"/>
    </location>
</feature>
<dbReference type="GO" id="GO:0000938">
    <property type="term" value="C:GARP complex"/>
    <property type="evidence" value="ECO:0007669"/>
    <property type="project" value="TreeGrafter"/>
</dbReference>
<keyword evidence="11" id="KW-1185">Reference proteome</keyword>
<evidence type="ECO:0000256" key="5">
    <source>
        <dbReference type="ARBA" id="ARBA00023034"/>
    </source>
</evidence>
<evidence type="ECO:0000256" key="2">
    <source>
        <dbReference type="ARBA" id="ARBA00008180"/>
    </source>
</evidence>
<name>A0AA39QR13_9LECA</name>
<dbReference type="GO" id="GO:0006896">
    <property type="term" value="P:Golgi to vacuole transport"/>
    <property type="evidence" value="ECO:0007669"/>
    <property type="project" value="TreeGrafter"/>
</dbReference>
<dbReference type="GO" id="GO:0032456">
    <property type="term" value="P:endocytic recycling"/>
    <property type="evidence" value="ECO:0007669"/>
    <property type="project" value="TreeGrafter"/>
</dbReference>
<keyword evidence="4" id="KW-0653">Protein transport</keyword>
<protein>
    <submittedName>
        <fullName evidence="10">Uncharacterized protein</fullName>
    </submittedName>
</protein>
<evidence type="ECO:0000256" key="6">
    <source>
        <dbReference type="SAM" id="Coils"/>
    </source>
</evidence>
<dbReference type="InterPro" id="IPR007258">
    <property type="entry name" value="Vps52"/>
</dbReference>
<dbReference type="GO" id="GO:0015031">
    <property type="term" value="P:protein transport"/>
    <property type="evidence" value="ECO:0007669"/>
    <property type="project" value="UniProtKB-KW"/>
</dbReference>
<keyword evidence="3" id="KW-0813">Transport</keyword>
<sequence>MWLDRFSANPTPTGSPPPQQRSFSPGPRRPNLLGHGVAPRPGFSPRSSSLNVSGKFNSSTTSLNSARLPNGSGLKQQITPPTDSTDPLKVLEDIVGKPVHEPDGEHEPLQNGARLERPVELIEDINFSGLGLQDFLQREENEDLSKLMTQTTQSAEEYEREKDKFEDLHRSILACDDVLKSVEVSLTNFQKDLGAVSAEIETLQARSTALNTKLENRKVVEKLLGPAVEEISIAPAVVKRIAEGPIDHTWVKALDDLEKRSKAIERKLKGPDKVLAASDLKPLLEDLTNLAIERIRDFFVSQIKALRSPNINAQIIQQNAFLTYKDLYGFLAQHHSQLAEEIGQAYINTMRWYYLSNFTRYKLALEKMPLYTVDKHDALGVDSGSQRGALMAGSKAPQPAHDALSIGRRVDILKHASSNALPSHVAEDSKTPAYIEAPFHAFNTALIDNASFEYSFLTAFFPNVSFQTLSQYFNSIFSPVFALGNAFTKQLIESTYDCLGILLCVRLNQHLAFELQRRKCPVADGYINGTNMLLWPRFQMAMDMHVESVRKSASALSGGGRATLSLTGSGADSKGSTAPHVLTQRFGQFLQGILVLSSTDMAVSGTAEAQTSDIEPVARSLERLRSEFDSFLTKSAKGLAQGKRERFLGNNYSLVLTIIGDTSGSLAKETMEWFEQLREGVGGE</sequence>
<feature type="region of interest" description="Disordered" evidence="7">
    <location>
        <begin position="1"/>
        <end position="88"/>
    </location>
</feature>
<organism evidence="10 11">
    <name type="scientific">Cladonia borealis</name>
    <dbReference type="NCBI Taxonomy" id="184061"/>
    <lineage>
        <taxon>Eukaryota</taxon>
        <taxon>Fungi</taxon>
        <taxon>Dikarya</taxon>
        <taxon>Ascomycota</taxon>
        <taxon>Pezizomycotina</taxon>
        <taxon>Lecanoromycetes</taxon>
        <taxon>OSLEUM clade</taxon>
        <taxon>Lecanoromycetidae</taxon>
        <taxon>Lecanorales</taxon>
        <taxon>Lecanorineae</taxon>
        <taxon>Cladoniaceae</taxon>
        <taxon>Cladonia</taxon>
    </lineage>
</organism>
<dbReference type="GO" id="GO:0005829">
    <property type="term" value="C:cytosol"/>
    <property type="evidence" value="ECO:0007669"/>
    <property type="project" value="GOC"/>
</dbReference>
<keyword evidence="6" id="KW-0175">Coiled coil</keyword>
<dbReference type="PANTHER" id="PTHR14190:SF7">
    <property type="entry name" value="VACUOLAR PROTEIN SORTING-ASSOCIATED PROTEIN 52 HOMOLOG"/>
    <property type="match status" value="1"/>
</dbReference>
<comment type="caution">
    <text evidence="10">The sequence shown here is derived from an EMBL/GenBank/DDBJ whole genome shotgun (WGS) entry which is preliminary data.</text>
</comment>
<evidence type="ECO:0000256" key="7">
    <source>
        <dbReference type="SAM" id="MobiDB-lite"/>
    </source>
</evidence>
<dbReference type="Proteomes" id="UP001166286">
    <property type="component" value="Unassembled WGS sequence"/>
</dbReference>
<dbReference type="EMBL" id="JAFEKC020000023">
    <property type="protein sequence ID" value="KAK0507573.1"/>
    <property type="molecule type" value="Genomic_DNA"/>
</dbReference>
<evidence type="ECO:0000313" key="10">
    <source>
        <dbReference type="EMBL" id="KAK0507573.1"/>
    </source>
</evidence>
<dbReference type="InterPro" id="IPR048319">
    <property type="entry name" value="Vps52_CC"/>
</dbReference>
<comment type="similarity">
    <text evidence="2">Belongs to the VPS52 family.</text>
</comment>
<dbReference type="Pfam" id="PF04129">
    <property type="entry name" value="Vps52_CC"/>
    <property type="match status" value="1"/>
</dbReference>
<proteinExistence type="inferred from homology"/>
<evidence type="ECO:0000256" key="1">
    <source>
        <dbReference type="ARBA" id="ARBA00004601"/>
    </source>
</evidence>
<dbReference type="GO" id="GO:0042147">
    <property type="term" value="P:retrograde transport, endosome to Golgi"/>
    <property type="evidence" value="ECO:0007669"/>
    <property type="project" value="TreeGrafter"/>
</dbReference>
<dbReference type="GO" id="GO:0019905">
    <property type="term" value="F:syntaxin binding"/>
    <property type="evidence" value="ECO:0007669"/>
    <property type="project" value="TreeGrafter"/>
</dbReference>
<feature type="domain" description="Vps52 coiled-coil" evidence="8">
    <location>
        <begin position="160"/>
        <end position="331"/>
    </location>
</feature>
<feature type="coiled-coil region" evidence="6">
    <location>
        <begin position="141"/>
        <end position="206"/>
    </location>
</feature>
<keyword evidence="5" id="KW-0333">Golgi apparatus</keyword>
<accession>A0AA39QR13</accession>
<evidence type="ECO:0000259" key="8">
    <source>
        <dbReference type="Pfam" id="PF04129"/>
    </source>
</evidence>
<evidence type="ECO:0000259" key="9">
    <source>
        <dbReference type="Pfam" id="PF20655"/>
    </source>
</evidence>
<evidence type="ECO:0000256" key="4">
    <source>
        <dbReference type="ARBA" id="ARBA00022927"/>
    </source>
</evidence>
<comment type="subcellular location">
    <subcellularLocation>
        <location evidence="1">Golgi apparatus</location>
        <location evidence="1">trans-Golgi network</location>
    </subcellularLocation>
</comment>
<dbReference type="InterPro" id="IPR048361">
    <property type="entry name" value="Vps52_C"/>
</dbReference>
<reference evidence="10" key="1">
    <citation type="submission" date="2023-03" db="EMBL/GenBank/DDBJ databases">
        <title>Complete genome of Cladonia borealis.</title>
        <authorList>
            <person name="Park H."/>
        </authorList>
    </citation>
    <scope>NUCLEOTIDE SEQUENCE</scope>
    <source>
        <strain evidence="10">ANT050790</strain>
    </source>
</reference>